<evidence type="ECO:0000313" key="8">
    <source>
        <dbReference type="EMBL" id="CAB3978883.1"/>
    </source>
</evidence>
<dbReference type="AlphaFoldDB" id="A0A6S7FPK1"/>
<dbReference type="Pfam" id="PF00046">
    <property type="entry name" value="Homeodomain"/>
    <property type="match status" value="1"/>
</dbReference>
<dbReference type="Gene3D" id="1.10.10.60">
    <property type="entry name" value="Homeodomain-like"/>
    <property type="match status" value="1"/>
</dbReference>
<dbReference type="OrthoDB" id="6159439at2759"/>
<dbReference type="GO" id="GO:0000981">
    <property type="term" value="F:DNA-binding transcription factor activity, RNA polymerase II-specific"/>
    <property type="evidence" value="ECO:0007669"/>
    <property type="project" value="InterPro"/>
</dbReference>
<evidence type="ECO:0000256" key="4">
    <source>
        <dbReference type="ARBA" id="ARBA00023242"/>
    </source>
</evidence>
<keyword evidence="4 5" id="KW-0539">Nucleus</keyword>
<dbReference type="CDD" id="cd00086">
    <property type="entry name" value="homeodomain"/>
    <property type="match status" value="1"/>
</dbReference>
<keyword evidence="9" id="KW-1185">Reference proteome</keyword>
<dbReference type="GO" id="GO:0005634">
    <property type="term" value="C:nucleus"/>
    <property type="evidence" value="ECO:0007669"/>
    <property type="project" value="UniProtKB-SubCell"/>
</dbReference>
<name>A0A6S7FPK1_PARCT</name>
<evidence type="ECO:0000313" key="9">
    <source>
        <dbReference type="Proteomes" id="UP001152795"/>
    </source>
</evidence>
<evidence type="ECO:0000256" key="3">
    <source>
        <dbReference type="ARBA" id="ARBA00023155"/>
    </source>
</evidence>
<comment type="caution">
    <text evidence="8">The sequence shown here is derived from an EMBL/GenBank/DDBJ whole genome shotgun (WGS) entry which is preliminary data.</text>
</comment>
<dbReference type="GO" id="GO:0000978">
    <property type="term" value="F:RNA polymerase II cis-regulatory region sequence-specific DNA binding"/>
    <property type="evidence" value="ECO:0007669"/>
    <property type="project" value="TreeGrafter"/>
</dbReference>
<feature type="DNA-binding region" description="Homeobox" evidence="5">
    <location>
        <begin position="133"/>
        <end position="192"/>
    </location>
</feature>
<dbReference type="PANTHER" id="PTHR24340">
    <property type="entry name" value="HOMEOBOX PROTEIN NKX"/>
    <property type="match status" value="1"/>
</dbReference>
<evidence type="ECO:0000256" key="5">
    <source>
        <dbReference type="PROSITE-ProRule" id="PRU00108"/>
    </source>
</evidence>
<keyword evidence="3 5" id="KW-0371">Homeobox</keyword>
<evidence type="ECO:0000256" key="7">
    <source>
        <dbReference type="SAM" id="MobiDB-lite"/>
    </source>
</evidence>
<dbReference type="PROSITE" id="PS50071">
    <property type="entry name" value="HOMEOBOX_2"/>
    <property type="match status" value="1"/>
</dbReference>
<dbReference type="InterPro" id="IPR009057">
    <property type="entry name" value="Homeodomain-like_sf"/>
</dbReference>
<dbReference type="InterPro" id="IPR017970">
    <property type="entry name" value="Homeobox_CS"/>
</dbReference>
<dbReference type="PANTHER" id="PTHR24340:SF70">
    <property type="entry name" value="NK7.1, ISOFORM A"/>
    <property type="match status" value="1"/>
</dbReference>
<evidence type="ECO:0000256" key="6">
    <source>
        <dbReference type="RuleBase" id="RU000682"/>
    </source>
</evidence>
<feature type="compositionally biased region" description="Polar residues" evidence="7">
    <location>
        <begin position="209"/>
        <end position="222"/>
    </location>
</feature>
<dbReference type="SMART" id="SM00389">
    <property type="entry name" value="HOX"/>
    <property type="match status" value="1"/>
</dbReference>
<dbReference type="InterPro" id="IPR050394">
    <property type="entry name" value="Homeobox_NK-like"/>
</dbReference>
<proteinExistence type="predicted"/>
<dbReference type="PRINTS" id="PR00024">
    <property type="entry name" value="HOMEOBOX"/>
</dbReference>
<evidence type="ECO:0000256" key="1">
    <source>
        <dbReference type="ARBA" id="ARBA00004123"/>
    </source>
</evidence>
<organism evidence="8 9">
    <name type="scientific">Paramuricea clavata</name>
    <name type="common">Red gorgonian</name>
    <name type="synonym">Violescent sea-whip</name>
    <dbReference type="NCBI Taxonomy" id="317549"/>
    <lineage>
        <taxon>Eukaryota</taxon>
        <taxon>Metazoa</taxon>
        <taxon>Cnidaria</taxon>
        <taxon>Anthozoa</taxon>
        <taxon>Octocorallia</taxon>
        <taxon>Malacalcyonacea</taxon>
        <taxon>Plexauridae</taxon>
        <taxon>Paramuricea</taxon>
    </lineage>
</organism>
<keyword evidence="2 5" id="KW-0238">DNA-binding</keyword>
<gene>
    <name evidence="8" type="ORF">PACLA_8A065637</name>
</gene>
<dbReference type="SUPFAM" id="SSF46689">
    <property type="entry name" value="Homeodomain-like"/>
    <property type="match status" value="1"/>
</dbReference>
<dbReference type="EMBL" id="CACRXK020000149">
    <property type="protein sequence ID" value="CAB3978883.1"/>
    <property type="molecule type" value="Genomic_DNA"/>
</dbReference>
<evidence type="ECO:0000256" key="2">
    <source>
        <dbReference type="ARBA" id="ARBA00023125"/>
    </source>
</evidence>
<comment type="subcellular location">
    <subcellularLocation>
        <location evidence="1 5 6">Nucleus</location>
    </subcellularLocation>
</comment>
<reference evidence="8" key="1">
    <citation type="submission" date="2020-04" db="EMBL/GenBank/DDBJ databases">
        <authorList>
            <person name="Alioto T."/>
            <person name="Alioto T."/>
            <person name="Gomez Garrido J."/>
        </authorList>
    </citation>
    <scope>NUCLEOTIDE SEQUENCE</scope>
    <source>
        <strain evidence="8">A484AB</strain>
    </source>
</reference>
<dbReference type="PROSITE" id="PS00027">
    <property type="entry name" value="HOMEOBOX_1"/>
    <property type="match status" value="1"/>
</dbReference>
<accession>A0A6S7FPK1</accession>
<dbReference type="InterPro" id="IPR020479">
    <property type="entry name" value="HD_metazoa"/>
</dbReference>
<dbReference type="Proteomes" id="UP001152795">
    <property type="component" value="Unassembled WGS sequence"/>
</dbReference>
<dbReference type="InterPro" id="IPR001356">
    <property type="entry name" value="HD"/>
</dbReference>
<feature type="region of interest" description="Disordered" evidence="7">
    <location>
        <begin position="192"/>
        <end position="267"/>
    </location>
</feature>
<sequence length="267" mass="30331">MLRGYSVCRGKEEFHGTWHAHLYSKPPEQPTPHFIEDILGLRSPTVYQDTPKTVDKQNREEIAEVDTSCIRKSKQRAKYKSRGIKGTITEKNRDSTRSKAKAIPKTTKKEQITTKPKATQPPKVENQVEVKKKKKARTTFTGRQIWELENTFREKKYLTSAERNELAELLNVTDCQVKIWFQNRRTKYKKLEVTPTNAEDENGEESRSRASSPGSPVTSEGSTADPDVSPGKMSPEDFGKGQKISVKNENNNEESVDVSMEVDDRGA</sequence>
<protein>
    <submittedName>
        <fullName evidence="8">Nk homeobox 7</fullName>
    </submittedName>
</protein>
<dbReference type="GO" id="GO:0030154">
    <property type="term" value="P:cell differentiation"/>
    <property type="evidence" value="ECO:0007669"/>
    <property type="project" value="TreeGrafter"/>
</dbReference>
<feature type="region of interest" description="Disordered" evidence="7">
    <location>
        <begin position="91"/>
        <end position="131"/>
    </location>
</feature>